<evidence type="ECO:0000256" key="3">
    <source>
        <dbReference type="ARBA" id="ARBA00022691"/>
    </source>
</evidence>
<dbReference type="GO" id="GO:0070041">
    <property type="term" value="F:rRNA (uridine-C5-)-methyltransferase activity"/>
    <property type="evidence" value="ECO:0007669"/>
    <property type="project" value="TreeGrafter"/>
</dbReference>
<protein>
    <submittedName>
        <fullName evidence="7">23S rRNA (Uracil(1939)-C(5))-methyltransferase RlmD</fullName>
        <ecNumber evidence="7">2.1.1.190</ecNumber>
    </submittedName>
    <submittedName>
        <fullName evidence="6">23S rRNA methyltransferase</fullName>
    </submittedName>
</protein>
<dbReference type="InterPro" id="IPR002792">
    <property type="entry name" value="TRAM_dom"/>
</dbReference>
<evidence type="ECO:0000313" key="9">
    <source>
        <dbReference type="Proteomes" id="UP000431913"/>
    </source>
</evidence>
<evidence type="ECO:0000259" key="5">
    <source>
        <dbReference type="PROSITE" id="PS50926"/>
    </source>
</evidence>
<dbReference type="AlphaFoldDB" id="A0A0D8J3H4"/>
<dbReference type="SUPFAM" id="SSF50249">
    <property type="entry name" value="Nucleic acid-binding proteins"/>
    <property type="match status" value="1"/>
</dbReference>
<dbReference type="PANTHER" id="PTHR11061:SF30">
    <property type="entry name" value="TRNA (URACIL(54)-C(5))-METHYLTRANSFERASE"/>
    <property type="match status" value="1"/>
</dbReference>
<dbReference type="Pfam" id="PF01938">
    <property type="entry name" value="TRAM"/>
    <property type="match status" value="1"/>
</dbReference>
<evidence type="ECO:0000313" key="6">
    <source>
        <dbReference type="EMBL" id="KJF41299.1"/>
    </source>
</evidence>
<evidence type="ECO:0000256" key="4">
    <source>
        <dbReference type="PROSITE-ProRule" id="PRU01024"/>
    </source>
</evidence>
<dbReference type="Pfam" id="PF05958">
    <property type="entry name" value="tRNA_U5-meth_tr"/>
    <property type="match status" value="1"/>
</dbReference>
<dbReference type="Proteomes" id="UP000431913">
    <property type="component" value="Unassembled WGS sequence"/>
</dbReference>
<keyword evidence="1 4" id="KW-0489">Methyltransferase</keyword>
<organism evidence="6 8">
    <name type="scientific">Ruthenibacterium lactatiformans</name>
    <dbReference type="NCBI Taxonomy" id="1550024"/>
    <lineage>
        <taxon>Bacteria</taxon>
        <taxon>Bacillati</taxon>
        <taxon>Bacillota</taxon>
        <taxon>Clostridia</taxon>
        <taxon>Eubacteriales</taxon>
        <taxon>Oscillospiraceae</taxon>
        <taxon>Ruthenibacterium</taxon>
    </lineage>
</organism>
<keyword evidence="3 4" id="KW-0949">S-adenosyl-L-methionine</keyword>
<dbReference type="Gene3D" id="2.40.50.1070">
    <property type="match status" value="1"/>
</dbReference>
<dbReference type="InterPro" id="IPR029063">
    <property type="entry name" value="SAM-dependent_MTases_sf"/>
</dbReference>
<feature type="binding site" evidence="4">
    <location>
        <position position="334"/>
    </location>
    <ligand>
        <name>S-adenosyl-L-methionine</name>
        <dbReference type="ChEBI" id="CHEBI:59789"/>
    </ligand>
</feature>
<gene>
    <name evidence="7" type="primary">rlmD</name>
    <name evidence="7" type="ORF">FYJ76_02245</name>
    <name evidence="6" type="ORF">TQ39_00250</name>
</gene>
<dbReference type="PATRIC" id="fig|1550024.3.peg.53"/>
<name>A0A0D8J3H4_9FIRM</name>
<evidence type="ECO:0000256" key="1">
    <source>
        <dbReference type="ARBA" id="ARBA00022603"/>
    </source>
</evidence>
<feature type="binding site" evidence="4">
    <location>
        <position position="284"/>
    </location>
    <ligand>
        <name>S-adenosyl-L-methionine</name>
        <dbReference type="ChEBI" id="CHEBI:59789"/>
    </ligand>
</feature>
<proteinExistence type="inferred from homology"/>
<dbReference type="PROSITE" id="PS51687">
    <property type="entry name" value="SAM_MT_RNA_M5U"/>
    <property type="match status" value="1"/>
</dbReference>
<dbReference type="FunFam" id="2.40.50.1070:FF:000003">
    <property type="entry name" value="23S rRNA (Uracil-5-)-methyltransferase RumA"/>
    <property type="match status" value="1"/>
</dbReference>
<dbReference type="Proteomes" id="UP000032483">
    <property type="component" value="Unassembled WGS sequence"/>
</dbReference>
<feature type="binding site" evidence="4">
    <location>
        <position position="382"/>
    </location>
    <ligand>
        <name>S-adenosyl-L-methionine</name>
        <dbReference type="ChEBI" id="CHEBI:59789"/>
    </ligand>
</feature>
<dbReference type="CDD" id="cd02440">
    <property type="entry name" value="AdoMet_MTases"/>
    <property type="match status" value="1"/>
</dbReference>
<evidence type="ECO:0000256" key="2">
    <source>
        <dbReference type="ARBA" id="ARBA00022679"/>
    </source>
</evidence>
<reference evidence="7 9" key="2">
    <citation type="submission" date="2019-08" db="EMBL/GenBank/DDBJ databases">
        <title>In-depth cultivation of the pig gut microbiome towards novel bacterial diversity and tailored functional studies.</title>
        <authorList>
            <person name="Wylensek D."/>
            <person name="Hitch T.C.A."/>
            <person name="Clavel T."/>
        </authorList>
    </citation>
    <scope>NUCLEOTIDE SEQUENCE [LARGE SCALE GENOMIC DNA]</scope>
    <source>
        <strain evidence="7 9">WCA3-601-WT-6J</strain>
    </source>
</reference>
<dbReference type="Gene3D" id="3.40.50.150">
    <property type="entry name" value="Vaccinia Virus protein VP39"/>
    <property type="match status" value="1"/>
</dbReference>
<dbReference type="GeneID" id="42855067"/>
<reference evidence="6" key="1">
    <citation type="submission" date="2015-02" db="EMBL/GenBank/DDBJ databases">
        <title>A novel member of the family Ruminococcaceae isolated from human feces.</title>
        <authorList>
            <person name="Shkoporov A.N."/>
            <person name="Chaplin A.V."/>
            <person name="Motuzova O.V."/>
            <person name="Kafarskaia L.I."/>
            <person name="Khokhlova E.V."/>
            <person name="Efimov B.A."/>
        </authorList>
    </citation>
    <scope>NUCLEOTIDE SEQUENCE [LARGE SCALE GENOMIC DNA]</scope>
    <source>
        <strain evidence="6">585-1</strain>
    </source>
</reference>
<dbReference type="InterPro" id="IPR010280">
    <property type="entry name" value="U5_MeTrfase_fam"/>
</dbReference>
<dbReference type="EMBL" id="JXXK01000001">
    <property type="protein sequence ID" value="KJF41299.1"/>
    <property type="molecule type" value="Genomic_DNA"/>
</dbReference>
<comment type="similarity">
    <text evidence="4">Belongs to the class I-like SAM-binding methyltransferase superfamily. RNA M5U methyltransferase family.</text>
</comment>
<dbReference type="Gene3D" id="2.40.50.140">
    <property type="entry name" value="Nucleic acid-binding proteins"/>
    <property type="match status" value="1"/>
</dbReference>
<dbReference type="FunFam" id="3.40.50.150:FF:000009">
    <property type="entry name" value="23S rRNA (Uracil(1939)-C(5))-methyltransferase RlmD"/>
    <property type="match status" value="1"/>
</dbReference>
<dbReference type="PROSITE" id="PS50926">
    <property type="entry name" value="TRAM"/>
    <property type="match status" value="1"/>
</dbReference>
<accession>A0A0D8J3H4</accession>
<evidence type="ECO:0000313" key="8">
    <source>
        <dbReference type="Proteomes" id="UP000032483"/>
    </source>
</evidence>
<dbReference type="PANTHER" id="PTHR11061">
    <property type="entry name" value="RNA M5U METHYLTRANSFERASE"/>
    <property type="match status" value="1"/>
</dbReference>
<keyword evidence="2 4" id="KW-0808">Transferase</keyword>
<dbReference type="RefSeq" id="WP_050004147.1">
    <property type="nucleotide sequence ID" value="NZ_DAWBJP010000018.1"/>
</dbReference>
<dbReference type="EC" id="2.1.1.190" evidence="7"/>
<sequence length="454" mass="48513">MPLVKNQIIPLTIDALSSDGNGVGRFEGQAVFVPFAAVGDVLSVKVVKICKSYAFGIVESVLTPGTGRIPADCPIFGRCGGCCFRHLSYEAELAAKQGFVADALRRIGGLDVPVRDILPSPQTERYRNKVQYPLFLAGDGSVQAGFYASRSHRPLSCGDCLLQPGLLNRIAATLCALLTQYHISVYDEQAHRGLARHIYLRHAVTNGSVLVCLVCNGRSLPHAQDICAALVKAHPEVESVVLNVNTHKTNVITGKECITLYGPGVLHDTMRGVPVALGPLSFYQVNTEGANRLYSVAADFAAPGPEDTLLDLYCGAGTIGLSMAEHCGRLIGVEIVPEAVESARRNAAAMGVEHAEFFCADAGTAAQKLAADGLLPNIVVLDPPRKGCDEPTLKAVLAMAPQRIVMVSCNPATAARDLKYLSQHGYAVQAVQPVDMFPRTKHVECAALLCREKF</sequence>
<feature type="binding site" evidence="4">
    <location>
        <position position="313"/>
    </location>
    <ligand>
        <name>S-adenosyl-L-methionine</name>
        <dbReference type="ChEBI" id="CHEBI:59789"/>
    </ligand>
</feature>
<dbReference type="EMBL" id="VUNJ01000002">
    <property type="protein sequence ID" value="MST90767.1"/>
    <property type="molecule type" value="Genomic_DNA"/>
</dbReference>
<dbReference type="SUPFAM" id="SSF53335">
    <property type="entry name" value="S-adenosyl-L-methionine-dependent methyltransferases"/>
    <property type="match status" value="1"/>
</dbReference>
<feature type="domain" description="TRAM" evidence="5">
    <location>
        <begin position="2"/>
        <end position="60"/>
    </location>
</feature>
<evidence type="ECO:0000313" key="7">
    <source>
        <dbReference type="EMBL" id="MST90767.1"/>
    </source>
</evidence>
<comment type="caution">
    <text evidence="6">The sequence shown here is derived from an EMBL/GenBank/DDBJ whole genome shotgun (WGS) entry which is preliminary data.</text>
</comment>
<keyword evidence="8" id="KW-1185">Reference proteome</keyword>
<dbReference type="GO" id="GO:0070475">
    <property type="term" value="P:rRNA base methylation"/>
    <property type="evidence" value="ECO:0007669"/>
    <property type="project" value="TreeGrafter"/>
</dbReference>
<dbReference type="InterPro" id="IPR012340">
    <property type="entry name" value="NA-bd_OB-fold"/>
</dbReference>
<dbReference type="NCBIfam" id="TIGR00479">
    <property type="entry name" value="rumA"/>
    <property type="match status" value="1"/>
</dbReference>
<feature type="active site" description="Nucleophile" evidence="4">
    <location>
        <position position="409"/>
    </location>
</feature>